<evidence type="ECO:0000256" key="4">
    <source>
        <dbReference type="ARBA" id="ARBA00022475"/>
    </source>
</evidence>
<feature type="transmembrane region" description="Helical" evidence="10">
    <location>
        <begin position="327"/>
        <end position="352"/>
    </location>
</feature>
<dbReference type="InterPro" id="IPR050277">
    <property type="entry name" value="Sodium:Solute_Symporter"/>
</dbReference>
<dbReference type="Pfam" id="PF00474">
    <property type="entry name" value="SSF"/>
    <property type="match status" value="1"/>
</dbReference>
<comment type="subcellular location">
    <subcellularLocation>
        <location evidence="1">Cell membrane</location>
        <topology evidence="1">Multi-pass membrane protein</topology>
    </subcellularLocation>
</comment>
<feature type="transmembrane region" description="Helical" evidence="10">
    <location>
        <begin position="428"/>
        <end position="446"/>
    </location>
</feature>
<feature type="transmembrane region" description="Helical" evidence="10">
    <location>
        <begin position="147"/>
        <end position="166"/>
    </location>
</feature>
<reference evidence="11 12" key="1">
    <citation type="submission" date="2020-06" db="EMBL/GenBank/DDBJ databases">
        <title>Genome mining for natural products.</title>
        <authorList>
            <person name="Zhang B."/>
            <person name="Shi J."/>
            <person name="Ge H."/>
        </authorList>
    </citation>
    <scope>NUCLEOTIDE SEQUENCE [LARGE SCALE GENOMIC DNA]</scope>
    <source>
        <strain evidence="11 12">NA02069</strain>
    </source>
</reference>
<evidence type="ECO:0000256" key="2">
    <source>
        <dbReference type="ARBA" id="ARBA00006434"/>
    </source>
</evidence>
<keyword evidence="4" id="KW-1003">Cell membrane</keyword>
<keyword evidence="12" id="KW-1185">Reference proteome</keyword>
<evidence type="ECO:0000256" key="8">
    <source>
        <dbReference type="ARBA" id="ARBA00023136"/>
    </source>
</evidence>
<keyword evidence="7 10" id="KW-1133">Transmembrane helix</keyword>
<evidence type="ECO:0000256" key="10">
    <source>
        <dbReference type="SAM" id="Phobius"/>
    </source>
</evidence>
<dbReference type="PANTHER" id="PTHR48086">
    <property type="entry name" value="SODIUM/PROLINE SYMPORTER-RELATED"/>
    <property type="match status" value="1"/>
</dbReference>
<evidence type="ECO:0000313" key="11">
    <source>
        <dbReference type="EMBL" id="QKZ24671.1"/>
    </source>
</evidence>
<keyword evidence="6" id="KW-0769">Symport</keyword>
<organism evidence="11 12">
    <name type="scientific">Streptomyces chartreusis</name>
    <dbReference type="NCBI Taxonomy" id="1969"/>
    <lineage>
        <taxon>Bacteria</taxon>
        <taxon>Bacillati</taxon>
        <taxon>Actinomycetota</taxon>
        <taxon>Actinomycetes</taxon>
        <taxon>Kitasatosporales</taxon>
        <taxon>Streptomycetaceae</taxon>
        <taxon>Streptomyces</taxon>
    </lineage>
</organism>
<keyword evidence="5 10" id="KW-0812">Transmembrane</keyword>
<dbReference type="Proteomes" id="UP000509418">
    <property type="component" value="Chromosome"/>
</dbReference>
<evidence type="ECO:0000256" key="6">
    <source>
        <dbReference type="ARBA" id="ARBA00022847"/>
    </source>
</evidence>
<feature type="transmembrane region" description="Helical" evidence="10">
    <location>
        <begin position="269"/>
        <end position="293"/>
    </location>
</feature>
<keyword evidence="3" id="KW-0813">Transport</keyword>
<dbReference type="GO" id="GO:0015293">
    <property type="term" value="F:symporter activity"/>
    <property type="evidence" value="ECO:0007669"/>
    <property type="project" value="UniProtKB-KW"/>
</dbReference>
<dbReference type="CDD" id="cd11480">
    <property type="entry name" value="SLC5sbd_u4"/>
    <property type="match status" value="1"/>
</dbReference>
<sequence>MTFLIFIGLSLLCVFMLATQKDHPESLYIADRSLSPVFNGFALAGEQISIAVLIAIPGAITLFGYDGFSAAIDSFISIAVLLLLSQKIRNSGLYTLGGLFSMRASGPAPRIAATLVTLTITIPILLIQLRAAGIITALLIGMSTDEAQVICTILMGCLVTCFAVVADLRGTSFLQVVKVPITLVTLAVITLLALKKFDWDPGTLLAAAVDKSVSPDEFLSPGLWPYASLGSLNTFGDHMVLILGTAVMPHLLLRISASSTGRSARRSMSIAAGLVGAFFLLLITTGFAAAAVVGSRRIGAADPIGQSSLIWLSSAVLSDDSGIRTSLITVVACVSFLAVLTTVTSVTFAAAVSFAHDVFAQSTHSHAAEVRFLRLAVFILCAGGLSLSAATHNYPVEFLITFSTSIAASCIFPALICSFFWRRFNSRGLLWSVYGGLILCITLTIFSPAVSGTNYALWPEANFDWYPFQSPGLISVPAAFILGWLGSKRPQRDTGNDFRSIQYRITTGNEFGPGAAD</sequence>
<evidence type="ECO:0000256" key="5">
    <source>
        <dbReference type="ARBA" id="ARBA00022692"/>
    </source>
</evidence>
<accession>A0A7H8TME1</accession>
<evidence type="ECO:0000256" key="1">
    <source>
        <dbReference type="ARBA" id="ARBA00004651"/>
    </source>
</evidence>
<feature type="transmembrane region" description="Helical" evidence="10">
    <location>
        <begin position="238"/>
        <end position="257"/>
    </location>
</feature>
<evidence type="ECO:0000313" key="12">
    <source>
        <dbReference type="Proteomes" id="UP000509418"/>
    </source>
</evidence>
<dbReference type="PANTHER" id="PTHR48086:SF6">
    <property type="entry name" value="CATION_ACETATE SYMPORTER ACTP"/>
    <property type="match status" value="1"/>
</dbReference>
<feature type="transmembrane region" description="Helical" evidence="10">
    <location>
        <begin position="466"/>
        <end position="485"/>
    </location>
</feature>
<dbReference type="GO" id="GO:0015123">
    <property type="term" value="F:acetate transmembrane transporter activity"/>
    <property type="evidence" value="ECO:0007669"/>
    <property type="project" value="TreeGrafter"/>
</dbReference>
<dbReference type="PROSITE" id="PS50283">
    <property type="entry name" value="NA_SOLUT_SYMP_3"/>
    <property type="match status" value="1"/>
</dbReference>
<dbReference type="AlphaFoldDB" id="A0A7H8TME1"/>
<feature type="transmembrane region" description="Helical" evidence="10">
    <location>
        <begin position="111"/>
        <end position="141"/>
    </location>
</feature>
<dbReference type="GO" id="GO:0005886">
    <property type="term" value="C:plasma membrane"/>
    <property type="evidence" value="ECO:0007669"/>
    <property type="project" value="UniProtKB-SubCell"/>
</dbReference>
<feature type="transmembrane region" description="Helical" evidence="10">
    <location>
        <begin position="173"/>
        <end position="194"/>
    </location>
</feature>
<proteinExistence type="inferred from homology"/>
<name>A0A7H8TME1_STRCX</name>
<evidence type="ECO:0000256" key="9">
    <source>
        <dbReference type="RuleBase" id="RU362091"/>
    </source>
</evidence>
<dbReference type="InterPro" id="IPR001734">
    <property type="entry name" value="Na/solute_symporter"/>
</dbReference>
<evidence type="ECO:0000256" key="3">
    <source>
        <dbReference type="ARBA" id="ARBA00022448"/>
    </source>
</evidence>
<gene>
    <name evidence="11" type="ORF">HUT05_08020</name>
</gene>
<dbReference type="Gene3D" id="1.20.1730.10">
    <property type="entry name" value="Sodium/glucose cotransporter"/>
    <property type="match status" value="1"/>
</dbReference>
<evidence type="ECO:0000256" key="7">
    <source>
        <dbReference type="ARBA" id="ARBA00022989"/>
    </source>
</evidence>
<dbReference type="EMBL" id="CP056041">
    <property type="protein sequence ID" value="QKZ24671.1"/>
    <property type="molecule type" value="Genomic_DNA"/>
</dbReference>
<feature type="transmembrane region" description="Helical" evidence="10">
    <location>
        <begin position="372"/>
        <end position="392"/>
    </location>
</feature>
<dbReference type="InterPro" id="IPR038377">
    <property type="entry name" value="Na/Glc_symporter_sf"/>
</dbReference>
<protein>
    <submittedName>
        <fullName evidence="11">Cation acetate symporter</fullName>
    </submittedName>
</protein>
<dbReference type="GO" id="GO:0006847">
    <property type="term" value="P:plasma membrane acetate transport"/>
    <property type="evidence" value="ECO:0007669"/>
    <property type="project" value="TreeGrafter"/>
</dbReference>
<comment type="similarity">
    <text evidence="2 9">Belongs to the sodium:solute symporter (SSF) (TC 2.A.21) family.</text>
</comment>
<feature type="transmembrane region" description="Helical" evidence="10">
    <location>
        <begin position="398"/>
        <end position="421"/>
    </location>
</feature>
<keyword evidence="8 10" id="KW-0472">Membrane</keyword>